<feature type="domain" description="Protein kinase" evidence="6">
    <location>
        <begin position="461"/>
        <end position="749"/>
    </location>
</feature>
<name>A0AA90NT77_9GAMM</name>
<dbReference type="SMART" id="SM00220">
    <property type="entry name" value="S_TKc"/>
    <property type="match status" value="1"/>
</dbReference>
<keyword evidence="9" id="KW-1185">Reference proteome</keyword>
<evidence type="ECO:0000313" key="8">
    <source>
        <dbReference type="EMBL" id="MDP0588802.1"/>
    </source>
</evidence>
<evidence type="ECO:0000256" key="2">
    <source>
        <dbReference type="ARBA" id="ARBA00022741"/>
    </source>
</evidence>
<dbReference type="InterPro" id="IPR000719">
    <property type="entry name" value="Prot_kinase_dom"/>
</dbReference>
<protein>
    <recommendedName>
        <fullName evidence="10">Protein kinase domain-containing protein</fullName>
    </recommendedName>
</protein>
<dbReference type="GO" id="GO:0005776">
    <property type="term" value="C:autophagosome"/>
    <property type="evidence" value="ECO:0007669"/>
    <property type="project" value="TreeGrafter"/>
</dbReference>
<sequence>MYLLLNVLKLCCSLLCFFTVSELVASPSSGILSAQNAIIFIKKDPGSKIKQPVIIEISPGETIFFDGNQIEMVCGQGEVSSEVFCFSSGDPVYVFFRKGDDVRCPNIVNANDYYVFNFIDHLQEIVSDGDFSEEDEILQTLVNAHPVIHVYDDDQWVVVADNHVLEFLVDSKQDEEATYLSTVFAHTKWSGGISDQMVSYVKHQTHKLGGGGKANQRCYRDAEISDDDFIIIEPVCKKETYLKPLSDQEFFSRWTSWTLATIKPKDNVPAAKPKDNVPAALSHLTIEDSITDTHLFGGGGVSGDHSPIQVARNGTLLHRTHCQAEHDLPRPVIFCPDTSVQVGTAPAVGRKNNQQSAFTRQVLGVQAQQVEERDSSKHFPVQIAAEHRRSRDCTSKNKGSYGYRDQRVSTHKALTKSHRSHKHSQDLLIANPLSNHDLQEIVGKLRPLSPQDTLVLRGKKYTKTHYINRGAEGVVSLGVDENGQYVAIKSIFKPAAYHREPIECRETALLKSKQLEHPFAVRVIDVCQVGDFEYQIMPYLPRTMSEVRNNQKDWPVEKSWLVLRQLLTVVSCYHKNSITNRDIKPGNILISSDGASIQMSDFGTAKKVSPSGMSQSIIGTFEFMTPAHVLAYQHKKLLVNHFSSDLAAVALTIICMEINQTIFNRSHDMKKLTNNDLMSMLGHELDQFGWSDISSAKEIKTRLEKLFKDNCRVADDRLLELLAEMLTASSAGQGMASQLLADYFPDEALKVKDRKIVEVPYQKIRSFFNKSGVVVENVRADGNCLYSALALSMKRNLSDDEYSYILLRMPRVEGEVSNLVTSSRLRCYLHNLLSRILSVIDEVNDTDKREMYRQQLTSMLGEEYQLLKTMVTAGHILFAAKNSKQTQFWGDGSMVSTLLVLGFNLRMNMKMMTGADPDLASFSGLQQMFPDLIELLQINSSIPTHYRSYGWGRPLMLIYAEGNHYLAAYPAKESKKALELH</sequence>
<dbReference type="AlphaFoldDB" id="A0AA90NT77"/>
<dbReference type="PROSITE" id="PS50011">
    <property type="entry name" value="PROTEIN_KINASE_DOM"/>
    <property type="match status" value="1"/>
</dbReference>
<dbReference type="InterPro" id="IPR045269">
    <property type="entry name" value="Atg1-like"/>
</dbReference>
<dbReference type="SUPFAM" id="SSF56112">
    <property type="entry name" value="Protein kinase-like (PK-like)"/>
    <property type="match status" value="1"/>
</dbReference>
<evidence type="ECO:0000256" key="1">
    <source>
        <dbReference type="ARBA" id="ARBA00022679"/>
    </source>
</evidence>
<dbReference type="Gene3D" id="1.10.510.10">
    <property type="entry name" value="Transferase(Phosphotransferase) domain 1"/>
    <property type="match status" value="1"/>
</dbReference>
<keyword evidence="3" id="KW-0418">Kinase</keyword>
<dbReference type="PROSITE" id="PS50802">
    <property type="entry name" value="OTU"/>
    <property type="match status" value="1"/>
</dbReference>
<keyword evidence="5" id="KW-0732">Signal</keyword>
<dbReference type="Gene3D" id="3.30.200.20">
    <property type="entry name" value="Phosphorylase Kinase, domain 1"/>
    <property type="match status" value="1"/>
</dbReference>
<dbReference type="GO" id="GO:0016020">
    <property type="term" value="C:membrane"/>
    <property type="evidence" value="ECO:0007669"/>
    <property type="project" value="TreeGrafter"/>
</dbReference>
<dbReference type="EMBL" id="JASXSV010000007">
    <property type="protein sequence ID" value="MDP0588802.1"/>
    <property type="molecule type" value="Genomic_DNA"/>
</dbReference>
<comment type="caution">
    <text evidence="8">The sequence shown here is derived from an EMBL/GenBank/DDBJ whole genome shotgun (WGS) entry which is preliminary data.</text>
</comment>
<accession>A0AA90NT77</accession>
<dbReference type="PANTHER" id="PTHR24348:SF22">
    <property type="entry name" value="NON-SPECIFIC SERINE_THREONINE PROTEIN KINASE"/>
    <property type="match status" value="1"/>
</dbReference>
<dbReference type="GO" id="GO:0005829">
    <property type="term" value="C:cytosol"/>
    <property type="evidence" value="ECO:0007669"/>
    <property type="project" value="TreeGrafter"/>
</dbReference>
<evidence type="ECO:0008006" key="10">
    <source>
        <dbReference type="Google" id="ProtNLM"/>
    </source>
</evidence>
<proteinExistence type="predicted"/>
<organism evidence="8 9">
    <name type="scientific">Candidatus Endonucleibacter bathymodioli</name>
    <dbReference type="NCBI Taxonomy" id="539814"/>
    <lineage>
        <taxon>Bacteria</taxon>
        <taxon>Pseudomonadati</taxon>
        <taxon>Pseudomonadota</taxon>
        <taxon>Gammaproteobacteria</taxon>
        <taxon>Oceanospirillales</taxon>
        <taxon>Endozoicomonadaceae</taxon>
        <taxon>Candidatus Endonucleibacter</taxon>
    </lineage>
</organism>
<dbReference type="InterPro" id="IPR003323">
    <property type="entry name" value="OTU_dom"/>
</dbReference>
<evidence type="ECO:0000259" key="6">
    <source>
        <dbReference type="PROSITE" id="PS50011"/>
    </source>
</evidence>
<dbReference type="Pfam" id="PF00069">
    <property type="entry name" value="Pkinase"/>
    <property type="match status" value="1"/>
</dbReference>
<keyword evidence="4" id="KW-0067">ATP-binding</keyword>
<gene>
    <name evidence="8" type="ORF">QS748_06240</name>
</gene>
<evidence type="ECO:0000256" key="3">
    <source>
        <dbReference type="ARBA" id="ARBA00022777"/>
    </source>
</evidence>
<feature type="signal peptide" evidence="5">
    <location>
        <begin position="1"/>
        <end position="25"/>
    </location>
</feature>
<reference evidence="8 9" key="1">
    <citation type="journal article" date="2023" name="bioRxiv">
        <title>An intranuclear bacterial parasite of deep-sea mussels expresses apoptosis inhibitors acquired from its host.</title>
        <authorList>
            <person name="Gonzalez Porras M.A."/>
            <person name="Assie A."/>
            <person name="Tietjen M."/>
            <person name="Violette M."/>
            <person name="Kleiner M."/>
            <person name="Gruber-Vodicka H."/>
            <person name="Dubilier N."/>
            <person name="Leisch N."/>
        </authorList>
    </citation>
    <scope>NUCLEOTIDE SEQUENCE [LARGE SCALE GENOMIC DNA]</scope>
    <source>
        <strain evidence="8">IAP13</strain>
    </source>
</reference>
<dbReference type="Proteomes" id="UP001178148">
    <property type="component" value="Unassembled WGS sequence"/>
</dbReference>
<feature type="domain" description="OTU" evidence="7">
    <location>
        <begin position="773"/>
        <end position="971"/>
    </location>
</feature>
<evidence type="ECO:0000259" key="7">
    <source>
        <dbReference type="PROSITE" id="PS50802"/>
    </source>
</evidence>
<keyword evidence="2" id="KW-0547">Nucleotide-binding</keyword>
<evidence type="ECO:0000313" key="9">
    <source>
        <dbReference type="Proteomes" id="UP001178148"/>
    </source>
</evidence>
<dbReference type="GO" id="GO:0005524">
    <property type="term" value="F:ATP binding"/>
    <property type="evidence" value="ECO:0007669"/>
    <property type="project" value="UniProtKB-KW"/>
</dbReference>
<dbReference type="InterPro" id="IPR011009">
    <property type="entry name" value="Kinase-like_dom_sf"/>
</dbReference>
<evidence type="ECO:0000256" key="4">
    <source>
        <dbReference type="ARBA" id="ARBA00022840"/>
    </source>
</evidence>
<feature type="chain" id="PRO_5041678269" description="Protein kinase domain-containing protein" evidence="5">
    <location>
        <begin position="26"/>
        <end position="981"/>
    </location>
</feature>
<keyword evidence="1" id="KW-0808">Transferase</keyword>
<dbReference type="PANTHER" id="PTHR24348">
    <property type="entry name" value="SERINE/THREONINE-PROTEIN KINASE UNC-51-RELATED"/>
    <property type="match status" value="1"/>
</dbReference>
<evidence type="ECO:0000256" key="5">
    <source>
        <dbReference type="SAM" id="SignalP"/>
    </source>
</evidence>
<dbReference type="GO" id="GO:0004674">
    <property type="term" value="F:protein serine/threonine kinase activity"/>
    <property type="evidence" value="ECO:0007669"/>
    <property type="project" value="InterPro"/>
</dbReference>
<dbReference type="GO" id="GO:0000407">
    <property type="term" value="C:phagophore assembly site"/>
    <property type="evidence" value="ECO:0007669"/>
    <property type="project" value="TreeGrafter"/>
</dbReference>